<feature type="region of interest" description="Disordered" evidence="1">
    <location>
        <begin position="108"/>
        <end position="127"/>
    </location>
</feature>
<sequence length="212" mass="23931">MDQPLLECYFQLAGGCCYTHVARDYRVQQPANTIAAFFTLARYTHYIQHLFNQHQTIYAIIQSTMFGASEDRARQLAYRKRRERIISGQSYTSYRSLSSASRISQQSQQSIVSSAEPSGTMTAHLASRNRCSESLLPTCESSHLGTEPKRGHGPGSRSIVGTQQLDLEHLYQLQVDRLGHVPYYSLICEGRAEKPSYHSRPTFQHEQGLGAI</sequence>
<evidence type="ECO:0000313" key="3">
    <source>
        <dbReference type="Proteomes" id="UP000813461"/>
    </source>
</evidence>
<gene>
    <name evidence="2" type="ORF">FB567DRAFT_594140</name>
</gene>
<reference evidence="2" key="1">
    <citation type="journal article" date="2021" name="Nat. Commun.">
        <title>Genetic determinants of endophytism in the Arabidopsis root mycobiome.</title>
        <authorList>
            <person name="Mesny F."/>
            <person name="Miyauchi S."/>
            <person name="Thiergart T."/>
            <person name="Pickel B."/>
            <person name="Atanasova L."/>
            <person name="Karlsson M."/>
            <person name="Huettel B."/>
            <person name="Barry K.W."/>
            <person name="Haridas S."/>
            <person name="Chen C."/>
            <person name="Bauer D."/>
            <person name="Andreopoulos W."/>
            <person name="Pangilinan J."/>
            <person name="LaButti K."/>
            <person name="Riley R."/>
            <person name="Lipzen A."/>
            <person name="Clum A."/>
            <person name="Drula E."/>
            <person name="Henrissat B."/>
            <person name="Kohler A."/>
            <person name="Grigoriev I.V."/>
            <person name="Martin F.M."/>
            <person name="Hacquard S."/>
        </authorList>
    </citation>
    <scope>NUCLEOTIDE SEQUENCE</scope>
    <source>
        <strain evidence="2">MPI-SDFR-AT-0120</strain>
    </source>
</reference>
<feature type="region of interest" description="Disordered" evidence="1">
    <location>
        <begin position="139"/>
        <end position="159"/>
    </location>
</feature>
<evidence type="ECO:0000313" key="2">
    <source>
        <dbReference type="EMBL" id="KAH7083615.1"/>
    </source>
</evidence>
<dbReference type="AlphaFoldDB" id="A0A8K0VX09"/>
<proteinExistence type="predicted"/>
<organism evidence="2 3">
    <name type="scientific">Paraphoma chrysanthemicola</name>
    <dbReference type="NCBI Taxonomy" id="798071"/>
    <lineage>
        <taxon>Eukaryota</taxon>
        <taxon>Fungi</taxon>
        <taxon>Dikarya</taxon>
        <taxon>Ascomycota</taxon>
        <taxon>Pezizomycotina</taxon>
        <taxon>Dothideomycetes</taxon>
        <taxon>Pleosporomycetidae</taxon>
        <taxon>Pleosporales</taxon>
        <taxon>Pleosporineae</taxon>
        <taxon>Phaeosphaeriaceae</taxon>
        <taxon>Paraphoma</taxon>
    </lineage>
</organism>
<evidence type="ECO:0000256" key="1">
    <source>
        <dbReference type="SAM" id="MobiDB-lite"/>
    </source>
</evidence>
<dbReference type="Proteomes" id="UP000813461">
    <property type="component" value="Unassembled WGS sequence"/>
</dbReference>
<name>A0A8K0VX09_9PLEO</name>
<dbReference type="EMBL" id="JAGMVJ010000013">
    <property type="protein sequence ID" value="KAH7083615.1"/>
    <property type="molecule type" value="Genomic_DNA"/>
</dbReference>
<comment type="caution">
    <text evidence="2">The sequence shown here is derived from an EMBL/GenBank/DDBJ whole genome shotgun (WGS) entry which is preliminary data.</text>
</comment>
<protein>
    <submittedName>
        <fullName evidence="2">Uncharacterized protein</fullName>
    </submittedName>
</protein>
<keyword evidence="3" id="KW-1185">Reference proteome</keyword>
<accession>A0A8K0VX09</accession>